<dbReference type="RefSeq" id="WP_344960263.1">
    <property type="nucleotide sequence ID" value="NZ_BAAAXZ010000001.1"/>
</dbReference>
<evidence type="ECO:0000256" key="1">
    <source>
        <dbReference type="SAM" id="MobiDB-lite"/>
    </source>
</evidence>
<protein>
    <submittedName>
        <fullName evidence="2">Uncharacterized protein</fullName>
    </submittedName>
</protein>
<evidence type="ECO:0000313" key="3">
    <source>
        <dbReference type="Proteomes" id="UP001501102"/>
    </source>
</evidence>
<keyword evidence="3" id="KW-1185">Reference proteome</keyword>
<sequence length="271" mass="29528">MPFLIAVRENTVHGLPLSLSDRTAAASRIIETHGHWSNRAIAETTGLSARTVSQIRRDVQTGPEPTSRLGRDGRTRPLNSSQGRARAAQLVVDMPTASLREIAQLAGISPGTVRDVRARVSRGEDPVPTAMRQEHTPIPPSAQHDSAPAPQRSGVQGTERSAEEKAAAPGQQSGPEYDEGRKTPALLRPRTPEATESHTALLAALLKDPSLKYAENGRLLLRLFIANALLNQHRDELTEAVPNHRVRLVGRFARVCADAWAEFAEDLERKV</sequence>
<feature type="region of interest" description="Disordered" evidence="1">
    <location>
        <begin position="122"/>
        <end position="183"/>
    </location>
</feature>
<proteinExistence type="predicted"/>
<organism evidence="2 3">
    <name type="scientific">Streptomyces thioluteus</name>
    <dbReference type="NCBI Taxonomy" id="66431"/>
    <lineage>
        <taxon>Bacteria</taxon>
        <taxon>Bacillati</taxon>
        <taxon>Actinomycetota</taxon>
        <taxon>Actinomycetes</taxon>
        <taxon>Kitasatosporales</taxon>
        <taxon>Streptomycetaceae</taxon>
        <taxon>Streptomyces</taxon>
    </lineage>
</organism>
<feature type="region of interest" description="Disordered" evidence="1">
    <location>
        <begin position="56"/>
        <end position="87"/>
    </location>
</feature>
<comment type="caution">
    <text evidence="2">The sequence shown here is derived from an EMBL/GenBank/DDBJ whole genome shotgun (WGS) entry which is preliminary data.</text>
</comment>
<dbReference type="EMBL" id="BAAAXZ010000001">
    <property type="protein sequence ID" value="GAA2908052.1"/>
    <property type="molecule type" value="Genomic_DNA"/>
</dbReference>
<evidence type="ECO:0000313" key="2">
    <source>
        <dbReference type="EMBL" id="GAA2908052.1"/>
    </source>
</evidence>
<name>A0ABN3W9G9_STRTU</name>
<gene>
    <name evidence="2" type="ORF">GCM10020221_00220</name>
</gene>
<accession>A0ABN3W9G9</accession>
<reference evidence="2 3" key="1">
    <citation type="journal article" date="2019" name="Int. J. Syst. Evol. Microbiol.">
        <title>The Global Catalogue of Microorganisms (GCM) 10K type strain sequencing project: providing services to taxonomists for standard genome sequencing and annotation.</title>
        <authorList>
            <consortium name="The Broad Institute Genomics Platform"/>
            <consortium name="The Broad Institute Genome Sequencing Center for Infectious Disease"/>
            <person name="Wu L."/>
            <person name="Ma J."/>
        </authorList>
    </citation>
    <scope>NUCLEOTIDE SEQUENCE [LARGE SCALE GENOMIC DNA]</scope>
    <source>
        <strain evidence="2 3">JCM 4087</strain>
    </source>
</reference>
<dbReference type="Proteomes" id="UP001501102">
    <property type="component" value="Unassembled WGS sequence"/>
</dbReference>